<evidence type="ECO:0000256" key="1">
    <source>
        <dbReference type="SAM" id="MobiDB-lite"/>
    </source>
</evidence>
<dbReference type="RefSeq" id="XP_028535691.1">
    <property type="nucleotide sequence ID" value="XM_028678558.1"/>
</dbReference>
<name>A0A1J1HHC4_PLARL</name>
<dbReference type="AlphaFoldDB" id="A0A1J1HHC4"/>
<organism evidence="2 3">
    <name type="scientific">Plasmodium relictum</name>
    <dbReference type="NCBI Taxonomy" id="85471"/>
    <lineage>
        <taxon>Eukaryota</taxon>
        <taxon>Sar</taxon>
        <taxon>Alveolata</taxon>
        <taxon>Apicomplexa</taxon>
        <taxon>Aconoidasida</taxon>
        <taxon>Haemosporida</taxon>
        <taxon>Plasmodiidae</taxon>
        <taxon>Plasmodium</taxon>
        <taxon>Plasmodium (Haemamoeba)</taxon>
    </lineage>
</organism>
<reference evidence="2 3" key="1">
    <citation type="submission" date="2015-04" db="EMBL/GenBank/DDBJ databases">
        <authorList>
            <consortium name="Pathogen Informatics"/>
        </authorList>
    </citation>
    <scope>NUCLEOTIDE SEQUENCE [LARGE SCALE GENOMIC DNA]</scope>
    <source>
        <strain evidence="2 3">SGS1</strain>
    </source>
</reference>
<dbReference type="InterPro" id="IPR015915">
    <property type="entry name" value="Kelch-typ_b-propeller"/>
</dbReference>
<dbReference type="OMA" id="NFGSIYM"/>
<dbReference type="PANTHER" id="PTHR23244">
    <property type="entry name" value="KELCH REPEAT DOMAIN"/>
    <property type="match status" value="1"/>
</dbReference>
<feature type="compositionally biased region" description="Low complexity" evidence="1">
    <location>
        <begin position="536"/>
        <end position="560"/>
    </location>
</feature>
<proteinExistence type="predicted"/>
<accession>A0A1J1HHC4</accession>
<dbReference type="GeneID" id="39737975"/>
<gene>
    <name evidence="2" type="ORF">PRELSG_1304200</name>
</gene>
<dbReference type="VEuPathDB" id="PlasmoDB:PRELSG_1304200"/>
<dbReference type="Gene3D" id="2.120.10.80">
    <property type="entry name" value="Kelch-type beta propeller"/>
    <property type="match status" value="2"/>
</dbReference>
<sequence>MNIINYLYNKSKNIYNRNINIYNYNNIENENLISNFVDVNKSHSSSSLSSSHILILNKRNLKKKKKNNNKKKNAEKNIIINLNNVRQIKEETIKINKNDKTKNDEGKLENCEFNKNSLNNNKKYNKENKNEVNGEFNVDNIAFDTKVYKNRCDGICTIDDNIYIFDKIKKCIYLYTPYNNMWYIFLNIYEEISIKKSNKINISNNVIKDEIENKTENYKYLNNISFINYTDVVYLNSCIFIISSNTQFMNICKINVNNMNTIFSAIVVDSPNDNMKDFKHILNMLKRKKKNFSKFSSDEDKMIRKKEEEEEGKENNIYNTIDNSKIKMNCSNQIFCQYEKKVNKDNDKFSVNNENDDYEEYVNGVSEIYEFLSNEKKNCLTKKKRIIKARDFFSICSVNERYYSLIYLFGGKGNTIKKNKEYVDIIYNDLYVYDFFKNKWIELHNYNNQDDTVNFSNDNNDEDNSEISKRNFSFDLKRNENFVVYNKKNLIGEKYNGSIEESNKDNFPLFSFDSISSNGNNFIKINENKNNEHNNKNNFSSINNNNDSSINNSGSSNTNIENKEISKNINKISSIKEKDNSNYEREDSLCSNCLNNKKCKYICCLIKNNIKIKSIKWLGKRAGHSCVYYKNNLYIFGGINYYSFSSNKINLNFCNNLYLYNIESNKCFEIIGKGNLPEKRYRHSCVLINDYMFIIGGECKNSTLPKNDIFFYNFSNSVWSEIIINSKISSHSLYKTVWLENFGSIYMFGSSILRLTKKNFQYTPSYKNKKKRIENQYF</sequence>
<dbReference type="KEGG" id="prel:PRELSG_1304200"/>
<feature type="region of interest" description="Disordered" evidence="1">
    <location>
        <begin position="527"/>
        <end position="561"/>
    </location>
</feature>
<dbReference type="PANTHER" id="PTHR23244:SF488">
    <property type="entry name" value="BTB DOMAIN-CONTAINING PROTEIN"/>
    <property type="match status" value="1"/>
</dbReference>
<dbReference type="SUPFAM" id="SSF117281">
    <property type="entry name" value="Kelch motif"/>
    <property type="match status" value="1"/>
</dbReference>
<evidence type="ECO:0000313" key="2">
    <source>
        <dbReference type="EMBL" id="CRH03684.1"/>
    </source>
</evidence>
<dbReference type="OrthoDB" id="10250130at2759"/>
<dbReference type="Proteomes" id="UP000220158">
    <property type="component" value="Chromosome 13"/>
</dbReference>
<evidence type="ECO:0000313" key="3">
    <source>
        <dbReference type="Proteomes" id="UP000220158"/>
    </source>
</evidence>
<protein>
    <recommendedName>
        <fullName evidence="4">Kelch domain-containing protein</fullName>
    </recommendedName>
</protein>
<keyword evidence="3" id="KW-1185">Reference proteome</keyword>
<dbReference type="Pfam" id="PF24681">
    <property type="entry name" value="Kelch_KLHDC2_KLHL20_DRC7"/>
    <property type="match status" value="1"/>
</dbReference>
<dbReference type="EMBL" id="LN835308">
    <property type="protein sequence ID" value="CRH03684.1"/>
    <property type="molecule type" value="Genomic_DNA"/>
</dbReference>
<evidence type="ECO:0008006" key="4">
    <source>
        <dbReference type="Google" id="ProtNLM"/>
    </source>
</evidence>